<dbReference type="AlphaFoldDB" id="A0A8J6XJ09"/>
<sequence>MKRLIASAAVVIPLAIASLPKQASAAQVIINPHFRSSPATVVTVARRVERRVWVPGHWERTRRGRIWIPGHYERR</sequence>
<evidence type="ECO:0000256" key="1">
    <source>
        <dbReference type="SAM" id="SignalP"/>
    </source>
</evidence>
<dbReference type="EMBL" id="JACXAE010000078">
    <property type="protein sequence ID" value="MBD2775373.1"/>
    <property type="molecule type" value="Genomic_DNA"/>
</dbReference>
<keyword evidence="1" id="KW-0732">Signal</keyword>
<proteinExistence type="predicted"/>
<evidence type="ECO:0000313" key="2">
    <source>
        <dbReference type="EMBL" id="MBD2775373.1"/>
    </source>
</evidence>
<evidence type="ECO:0008006" key="4">
    <source>
        <dbReference type="Google" id="ProtNLM"/>
    </source>
</evidence>
<accession>A0A8J6XJ09</accession>
<reference evidence="2" key="1">
    <citation type="submission" date="2020-09" db="EMBL/GenBank/DDBJ databases">
        <title>Iningainema tapete sp. nov. (Scytonemataceae, Cyanobacteria) from greenhouses in central Florida (USA) produces two types of nodularin with biosynthetic potential for microcystin-LR and anabaenopeptins.</title>
        <authorList>
            <person name="Berthold D.E."/>
            <person name="Lefler F.W."/>
            <person name="Huang I.-S."/>
            <person name="Abdulla H."/>
            <person name="Zimba P.V."/>
            <person name="Laughinghouse H.D. IV."/>
        </authorList>
    </citation>
    <scope>NUCLEOTIDE SEQUENCE</scope>
    <source>
        <strain evidence="2">BLCCT55</strain>
    </source>
</reference>
<feature type="chain" id="PRO_5035189349" description="Antifreeze protein" evidence="1">
    <location>
        <begin position="26"/>
        <end position="75"/>
    </location>
</feature>
<protein>
    <recommendedName>
        <fullName evidence="4">Antifreeze protein</fullName>
    </recommendedName>
</protein>
<feature type="signal peptide" evidence="1">
    <location>
        <begin position="1"/>
        <end position="25"/>
    </location>
</feature>
<name>A0A8J6XJ09_9CYAN</name>
<organism evidence="2 3">
    <name type="scientific">Iningainema tapete BLCC-T55</name>
    <dbReference type="NCBI Taxonomy" id="2748662"/>
    <lineage>
        <taxon>Bacteria</taxon>
        <taxon>Bacillati</taxon>
        <taxon>Cyanobacteriota</taxon>
        <taxon>Cyanophyceae</taxon>
        <taxon>Nostocales</taxon>
        <taxon>Scytonemataceae</taxon>
        <taxon>Iningainema tapete</taxon>
    </lineage>
</organism>
<evidence type="ECO:0000313" key="3">
    <source>
        <dbReference type="Proteomes" id="UP000629098"/>
    </source>
</evidence>
<comment type="caution">
    <text evidence="2">The sequence shown here is derived from an EMBL/GenBank/DDBJ whole genome shotgun (WGS) entry which is preliminary data.</text>
</comment>
<keyword evidence="3" id="KW-1185">Reference proteome</keyword>
<dbReference type="RefSeq" id="WP_190833664.1">
    <property type="nucleotide sequence ID" value="NZ_CAWPPI010000078.1"/>
</dbReference>
<dbReference type="Proteomes" id="UP000629098">
    <property type="component" value="Unassembled WGS sequence"/>
</dbReference>
<gene>
    <name evidence="2" type="ORF">ICL16_25760</name>
</gene>